<dbReference type="PANTHER" id="PTHR43802">
    <property type="entry name" value="ENOYL-COA HYDRATASE"/>
    <property type="match status" value="1"/>
</dbReference>
<evidence type="ECO:0000256" key="1">
    <source>
        <dbReference type="ARBA" id="ARBA00005254"/>
    </source>
</evidence>
<dbReference type="Gene3D" id="3.90.226.10">
    <property type="entry name" value="2-enoyl-CoA Hydratase, Chain A, domain 1"/>
    <property type="match status" value="1"/>
</dbReference>
<dbReference type="Proteomes" id="UP000317303">
    <property type="component" value="Unassembled WGS sequence"/>
</dbReference>
<evidence type="ECO:0000313" key="4">
    <source>
        <dbReference type="EMBL" id="TWH19493.1"/>
    </source>
</evidence>
<gene>
    <name evidence="4" type="ORF">JD82_01320</name>
</gene>
<dbReference type="OrthoDB" id="9777711at2"/>
<dbReference type="EMBL" id="VLJV01000001">
    <property type="protein sequence ID" value="TWH19493.1"/>
    <property type="molecule type" value="Genomic_DNA"/>
</dbReference>
<dbReference type="CDD" id="cd06558">
    <property type="entry name" value="crotonase-like"/>
    <property type="match status" value="1"/>
</dbReference>
<evidence type="ECO:0000313" key="5">
    <source>
        <dbReference type="Proteomes" id="UP000317303"/>
    </source>
</evidence>
<feature type="region of interest" description="Disordered" evidence="3">
    <location>
        <begin position="80"/>
        <end position="113"/>
    </location>
</feature>
<dbReference type="PROSITE" id="PS00166">
    <property type="entry name" value="ENOYL_COA_HYDRATASE"/>
    <property type="match status" value="1"/>
</dbReference>
<reference evidence="4 5" key="1">
    <citation type="submission" date="2019-07" db="EMBL/GenBank/DDBJ databases">
        <title>R&amp;d 2014.</title>
        <authorList>
            <person name="Klenk H.-P."/>
        </authorList>
    </citation>
    <scope>NUCLEOTIDE SEQUENCE [LARGE SCALE GENOMIC DNA]</scope>
    <source>
        <strain evidence="4 5">DSM 43194</strain>
    </source>
</reference>
<dbReference type="PANTHER" id="PTHR43802:SF1">
    <property type="entry name" value="IP11341P-RELATED"/>
    <property type="match status" value="1"/>
</dbReference>
<dbReference type="SUPFAM" id="SSF52096">
    <property type="entry name" value="ClpP/crotonase"/>
    <property type="match status" value="1"/>
</dbReference>
<dbReference type="InterPro" id="IPR018376">
    <property type="entry name" value="Enoyl-CoA_hyd/isom_CS"/>
</dbReference>
<sequence length="305" mass="32105">MPDTSGATDPAGTEPEVTYRVADRIATITLNRPAARNGYTVRMADELAAALDRADHDPDVRVAVLTGAGRDFCVGADLSQGGFDPGSDPAPGSDNATDTAAATATDPGATWQEPAGRCSRRIFTMNKPVIAALNGNAIGGGITITLSADYRLAATDSRFGFVFTRRGIYPEGASAWFLPRLVGMGRALDWMISGRLVDAAEAERAGLVHSVHAPDELLDAAYALAAELVATTAPVSVAVTRQLVYRMSPLDSPAPVHELDSKLVAGIADSPDAVEGVLSFLQKRPPEFTLSPETDLPEFLPWSQS</sequence>
<dbReference type="RefSeq" id="WP_051757448.1">
    <property type="nucleotide sequence ID" value="NZ_JOIJ01000002.1"/>
</dbReference>
<feature type="compositionally biased region" description="Low complexity" evidence="3">
    <location>
        <begin position="96"/>
        <end position="110"/>
    </location>
</feature>
<name>A0A660CCQ1_9PSEU</name>
<dbReference type="InterPro" id="IPR001753">
    <property type="entry name" value="Enoyl-CoA_hydra/iso"/>
</dbReference>
<dbReference type="Pfam" id="PF00378">
    <property type="entry name" value="ECH_1"/>
    <property type="match status" value="1"/>
</dbReference>
<comment type="similarity">
    <text evidence="1 2">Belongs to the enoyl-CoA hydratase/isomerase family.</text>
</comment>
<protein>
    <submittedName>
        <fullName evidence="4">Enoyl-CoA hydratase/carnithine racemase</fullName>
    </submittedName>
</protein>
<dbReference type="NCBIfam" id="NF006109">
    <property type="entry name" value="PRK08260.1"/>
    <property type="match status" value="1"/>
</dbReference>
<comment type="caution">
    <text evidence="4">The sequence shown here is derived from an EMBL/GenBank/DDBJ whole genome shotgun (WGS) entry which is preliminary data.</text>
</comment>
<proteinExistence type="inferred from homology"/>
<evidence type="ECO:0000256" key="3">
    <source>
        <dbReference type="SAM" id="MobiDB-lite"/>
    </source>
</evidence>
<dbReference type="AlphaFoldDB" id="A0A660CCQ1"/>
<evidence type="ECO:0000256" key="2">
    <source>
        <dbReference type="RuleBase" id="RU003707"/>
    </source>
</evidence>
<accession>A0A660CCQ1</accession>
<dbReference type="InterPro" id="IPR029045">
    <property type="entry name" value="ClpP/crotonase-like_dom_sf"/>
</dbReference>
<keyword evidence="5" id="KW-1185">Reference proteome</keyword>
<dbReference type="GO" id="GO:0003824">
    <property type="term" value="F:catalytic activity"/>
    <property type="evidence" value="ECO:0007669"/>
    <property type="project" value="InterPro"/>
</dbReference>
<organism evidence="4 5">
    <name type="scientific">Prauserella rugosa</name>
    <dbReference type="NCBI Taxonomy" id="43354"/>
    <lineage>
        <taxon>Bacteria</taxon>
        <taxon>Bacillati</taxon>
        <taxon>Actinomycetota</taxon>
        <taxon>Actinomycetes</taxon>
        <taxon>Pseudonocardiales</taxon>
        <taxon>Pseudonocardiaceae</taxon>
        <taxon>Prauserella</taxon>
    </lineage>
</organism>